<evidence type="ECO:0000313" key="3">
    <source>
        <dbReference type="EMBL" id="GIL54818.1"/>
    </source>
</evidence>
<gene>
    <name evidence="3" type="ORF">Vafri_10512</name>
</gene>
<evidence type="ECO:0000313" key="4">
    <source>
        <dbReference type="Proteomes" id="UP000747399"/>
    </source>
</evidence>
<evidence type="ECO:0000256" key="2">
    <source>
        <dbReference type="SAM" id="Phobius"/>
    </source>
</evidence>
<accession>A0A8J4BAE9</accession>
<proteinExistence type="predicted"/>
<dbReference type="Proteomes" id="UP000747399">
    <property type="component" value="Unassembled WGS sequence"/>
</dbReference>
<keyword evidence="2" id="KW-1133">Transmembrane helix</keyword>
<feature type="transmembrane region" description="Helical" evidence="2">
    <location>
        <begin position="69"/>
        <end position="87"/>
    </location>
</feature>
<feature type="compositionally biased region" description="Basic residues" evidence="1">
    <location>
        <begin position="1"/>
        <end position="11"/>
    </location>
</feature>
<keyword evidence="4" id="KW-1185">Reference proteome</keyword>
<feature type="compositionally biased region" description="Polar residues" evidence="1">
    <location>
        <begin position="12"/>
        <end position="24"/>
    </location>
</feature>
<sequence length="99" mass="10708">MAVAHSGKRRTVTSGSSHASTRTNGAPIGEEASRLPMTEKRKRCSELYKLSFRLHCMLGGHILNDEEVIIMGILILGILVLSTAGAYKQLTKLTEGLLA</sequence>
<keyword evidence="2" id="KW-0472">Membrane</keyword>
<keyword evidence="2" id="KW-0812">Transmembrane</keyword>
<organism evidence="3 4">
    <name type="scientific">Volvox africanus</name>
    <dbReference type="NCBI Taxonomy" id="51714"/>
    <lineage>
        <taxon>Eukaryota</taxon>
        <taxon>Viridiplantae</taxon>
        <taxon>Chlorophyta</taxon>
        <taxon>core chlorophytes</taxon>
        <taxon>Chlorophyceae</taxon>
        <taxon>CS clade</taxon>
        <taxon>Chlamydomonadales</taxon>
        <taxon>Volvocaceae</taxon>
        <taxon>Volvox</taxon>
    </lineage>
</organism>
<name>A0A8J4BAE9_9CHLO</name>
<protein>
    <submittedName>
        <fullName evidence="3">Uncharacterized protein</fullName>
    </submittedName>
</protein>
<comment type="caution">
    <text evidence="3">The sequence shown here is derived from an EMBL/GenBank/DDBJ whole genome shotgun (WGS) entry which is preliminary data.</text>
</comment>
<feature type="region of interest" description="Disordered" evidence="1">
    <location>
        <begin position="1"/>
        <end position="37"/>
    </location>
</feature>
<dbReference type="EMBL" id="BNCO01000019">
    <property type="protein sequence ID" value="GIL54818.1"/>
    <property type="molecule type" value="Genomic_DNA"/>
</dbReference>
<reference evidence="3" key="1">
    <citation type="journal article" date="2021" name="Proc. Natl. Acad. Sci. U.S.A.">
        <title>Three genomes in the algal genus Volvox reveal the fate of a haploid sex-determining region after a transition to homothallism.</title>
        <authorList>
            <person name="Yamamoto K."/>
            <person name="Hamaji T."/>
            <person name="Kawai-Toyooka H."/>
            <person name="Matsuzaki R."/>
            <person name="Takahashi F."/>
            <person name="Nishimura Y."/>
            <person name="Kawachi M."/>
            <person name="Noguchi H."/>
            <person name="Minakuchi Y."/>
            <person name="Umen J.G."/>
            <person name="Toyoda A."/>
            <person name="Nozaki H."/>
        </authorList>
    </citation>
    <scope>NUCLEOTIDE SEQUENCE</scope>
    <source>
        <strain evidence="3">NIES-3780</strain>
    </source>
</reference>
<dbReference type="AlphaFoldDB" id="A0A8J4BAE9"/>
<evidence type="ECO:0000256" key="1">
    <source>
        <dbReference type="SAM" id="MobiDB-lite"/>
    </source>
</evidence>